<evidence type="ECO:0000313" key="1">
    <source>
        <dbReference type="EMBL" id="GLX68461.1"/>
    </source>
</evidence>
<accession>A0ABQ6GBW9</accession>
<reference evidence="1 2" key="1">
    <citation type="submission" date="2023-03" db="EMBL/GenBank/DDBJ databases">
        <title>Draft genome sequence of the bacteria which degrade cell wall of Tricholomamatutake.</title>
        <authorList>
            <person name="Konishi Y."/>
            <person name="Fukuta Y."/>
            <person name="Shirasaka N."/>
        </authorList>
    </citation>
    <scope>NUCLEOTIDE SEQUENCE [LARGE SCALE GENOMIC DNA]</scope>
    <source>
        <strain evidence="2">mu1</strain>
    </source>
</reference>
<comment type="caution">
    <text evidence="1">The sequence shown here is derived from an EMBL/GenBank/DDBJ whole genome shotgun (WGS) entry which is preliminary data.</text>
</comment>
<evidence type="ECO:0000313" key="2">
    <source>
        <dbReference type="Proteomes" id="UP001157114"/>
    </source>
</evidence>
<proteinExistence type="predicted"/>
<dbReference type="Proteomes" id="UP001157114">
    <property type="component" value="Unassembled WGS sequence"/>
</dbReference>
<sequence length="59" mass="6903">MWSVGHIFVRALFFMQKYGNYKIIAVGLVIWRICTGSEMIPKNKQSPLVKEIVRTVQYN</sequence>
<dbReference type="EMBL" id="BSSQ01000011">
    <property type="protein sequence ID" value="GLX68461.1"/>
    <property type="molecule type" value="Genomic_DNA"/>
</dbReference>
<organism evidence="1 2">
    <name type="scientific">Paenibacillus glycanilyticus</name>
    <dbReference type="NCBI Taxonomy" id="126569"/>
    <lineage>
        <taxon>Bacteria</taxon>
        <taxon>Bacillati</taxon>
        <taxon>Bacillota</taxon>
        <taxon>Bacilli</taxon>
        <taxon>Bacillales</taxon>
        <taxon>Paenibacillaceae</taxon>
        <taxon>Paenibacillus</taxon>
    </lineage>
</organism>
<protein>
    <submittedName>
        <fullName evidence="1">Uncharacterized protein</fullName>
    </submittedName>
</protein>
<gene>
    <name evidence="1" type="ORF">MU1_28060</name>
</gene>
<keyword evidence="2" id="KW-1185">Reference proteome</keyword>
<name>A0ABQ6GBW9_9BACL</name>